<comment type="caution">
    <text evidence="20">The sequence shown here is derived from an EMBL/GenBank/DDBJ whole genome shotgun (WGS) entry which is preliminary data.</text>
</comment>
<evidence type="ECO:0000256" key="3">
    <source>
        <dbReference type="ARBA" id="ARBA00012409"/>
    </source>
</evidence>
<evidence type="ECO:0000256" key="1">
    <source>
        <dbReference type="ARBA" id="ARBA00004123"/>
    </source>
</evidence>
<proteinExistence type="inferred from homology"/>
<evidence type="ECO:0000256" key="10">
    <source>
        <dbReference type="ARBA" id="ARBA00023242"/>
    </source>
</evidence>
<accession>W9XSG0</accession>
<dbReference type="PANTHER" id="PTHR24056:SF233">
    <property type="entry name" value="CYCLIN-DEPENDENT KINASE 9"/>
    <property type="match status" value="1"/>
</dbReference>
<feature type="compositionally biased region" description="Basic and acidic residues" evidence="18">
    <location>
        <begin position="357"/>
        <end position="366"/>
    </location>
</feature>
<feature type="compositionally biased region" description="Basic and acidic residues" evidence="18">
    <location>
        <begin position="14"/>
        <end position="23"/>
    </location>
</feature>
<feature type="compositionally biased region" description="Pro residues" evidence="18">
    <location>
        <begin position="1"/>
        <end position="10"/>
    </location>
</feature>
<dbReference type="HOGENOM" id="CLU_000288_181_21_1"/>
<keyword evidence="6" id="KW-0808">Transferase</keyword>
<dbReference type="AlphaFoldDB" id="W9XSG0"/>
<dbReference type="GeneID" id="19163273"/>
<comment type="subcellular location">
    <subcellularLocation>
        <location evidence="1">Nucleus</location>
    </subcellularLocation>
</comment>
<dbReference type="Gene3D" id="1.10.510.10">
    <property type="entry name" value="Transferase(Phosphotransferase) domain 1"/>
    <property type="match status" value="1"/>
</dbReference>
<dbReference type="InterPro" id="IPR017441">
    <property type="entry name" value="Protein_kinase_ATP_BS"/>
</dbReference>
<feature type="domain" description="Protein kinase" evidence="19">
    <location>
        <begin position="35"/>
        <end position="335"/>
    </location>
</feature>
<feature type="compositionally biased region" description="Basic and acidic residues" evidence="18">
    <location>
        <begin position="554"/>
        <end position="566"/>
    </location>
</feature>
<comment type="catalytic activity">
    <reaction evidence="13">
        <text>L-seryl-[protein] + ATP = O-phospho-L-seryl-[protein] + ADP + H(+)</text>
        <dbReference type="Rhea" id="RHEA:17989"/>
        <dbReference type="Rhea" id="RHEA-COMP:9863"/>
        <dbReference type="Rhea" id="RHEA-COMP:11604"/>
        <dbReference type="ChEBI" id="CHEBI:15378"/>
        <dbReference type="ChEBI" id="CHEBI:29999"/>
        <dbReference type="ChEBI" id="CHEBI:30616"/>
        <dbReference type="ChEBI" id="CHEBI:83421"/>
        <dbReference type="ChEBI" id="CHEBI:456216"/>
        <dbReference type="EC" id="2.7.11.22"/>
    </reaction>
</comment>
<dbReference type="STRING" id="1182541.W9XSG0"/>
<evidence type="ECO:0000256" key="17">
    <source>
        <dbReference type="PROSITE-ProRule" id="PRU10141"/>
    </source>
</evidence>
<evidence type="ECO:0000256" key="12">
    <source>
        <dbReference type="ARBA" id="ARBA00047811"/>
    </source>
</evidence>
<keyword evidence="10" id="KW-0539">Nucleus</keyword>
<keyword evidence="21" id="KW-1185">Reference proteome</keyword>
<dbReference type="Pfam" id="PF00069">
    <property type="entry name" value="Pkinase"/>
    <property type="match status" value="1"/>
</dbReference>
<comment type="catalytic activity">
    <reaction evidence="14">
        <text>[DNA-directed RNA polymerase] + ATP = phospho-[DNA-directed RNA polymerase] + ADP + H(+)</text>
        <dbReference type="Rhea" id="RHEA:10216"/>
        <dbReference type="Rhea" id="RHEA-COMP:11321"/>
        <dbReference type="Rhea" id="RHEA-COMP:11322"/>
        <dbReference type="ChEBI" id="CHEBI:15378"/>
        <dbReference type="ChEBI" id="CHEBI:30616"/>
        <dbReference type="ChEBI" id="CHEBI:43176"/>
        <dbReference type="ChEBI" id="CHEBI:68546"/>
        <dbReference type="ChEBI" id="CHEBI:456216"/>
        <dbReference type="EC" id="2.7.11.23"/>
    </reaction>
</comment>
<sequence length="743" mass="84693">MSTPTPTPTPRPRKTLERLPDGRPRFQGCSRITEYDYLGKLGEGTFGEVSKARSKKTGQVVALKKILMHNEKDGFPITALREIKLLKQLDHVNILKLEEMAIERPKSASKKPSMFMVTPYMDHDLSGLLENPSVNFTEPQIKCYMKQLLEGCAYLHANKILHRDMKAANLLINNRGILQIADFGLARPYDDDPPRPGQGGGESTREYTTLVVTRWYRPPELLLQLRKYTTAIDMWGVGCVFGEMFKKRPILTGNSDLNQAQIIFDLVGSPTDETMPGWRDLPGCDSVTDWGNKPSRLATVFRELSPQALSLLSELLKLDWRRRINAMDALQHPYFHSEPFPARPEDLPSFEDSHELDRKKFRDQKSKPPPAPAGGSVGIATQGEYAINGRPIPPFEGRSGVGGGSGHRLPGGGRYANGHNNNQSYGRRPLHGQNGAYGGGADYRGPKAHPPLHRDMPPYEQNHRPPYDQTRAPIPPQVYDESYSRRPPGGELSSLPRPTGDHALPPRPPIPEVDPYRYGPPDAIPPPYRDDGRGPPPPPPPPHPRTRIPAGHAGVDHRRPPHDRDTYIPPYSHADPTVRSTATKNRRRDDRPMYRDGGPPSDYADHLSYDDAAGPDRDRDRDRDRERGRSREIDSLLPPPPPAHLHPHLHTHHHSQSGPYDRDRDRDRRPRSRSRSPVRDWERDSYAGHRDRDRDRDVMHRDRERPRDWDRERDHRDHLHNHSHAHRDRDRDRGYAMPEPYRR</sequence>
<evidence type="ECO:0000256" key="2">
    <source>
        <dbReference type="ARBA" id="ARBA00006485"/>
    </source>
</evidence>
<dbReference type="SUPFAM" id="SSF56112">
    <property type="entry name" value="Protein kinase-like (PK-like)"/>
    <property type="match status" value="1"/>
</dbReference>
<evidence type="ECO:0000256" key="4">
    <source>
        <dbReference type="ARBA" id="ARBA00012425"/>
    </source>
</evidence>
<evidence type="ECO:0000256" key="18">
    <source>
        <dbReference type="SAM" id="MobiDB-lite"/>
    </source>
</evidence>
<protein>
    <recommendedName>
        <fullName evidence="11">Serine/threonine-protein kinase BUR1</fullName>
        <ecNumber evidence="4">2.7.11.22</ecNumber>
        <ecNumber evidence="3">2.7.11.23</ecNumber>
    </recommendedName>
    <alternativeName>
        <fullName evidence="16">Serine/threonine-protein kinase bur1</fullName>
    </alternativeName>
</protein>
<gene>
    <name evidence="20" type="ORF">A1O1_08422</name>
</gene>
<dbReference type="FunFam" id="3.30.200.20:FF:000514">
    <property type="entry name" value="Serine/threonine-protein kinase BUR1"/>
    <property type="match status" value="1"/>
</dbReference>
<keyword evidence="9 17" id="KW-0067">ATP-binding</keyword>
<feature type="compositionally biased region" description="Basic residues" evidence="18">
    <location>
        <begin position="645"/>
        <end position="655"/>
    </location>
</feature>
<evidence type="ECO:0000256" key="6">
    <source>
        <dbReference type="ARBA" id="ARBA00022679"/>
    </source>
</evidence>
<reference evidence="20 21" key="1">
    <citation type="submission" date="2013-03" db="EMBL/GenBank/DDBJ databases">
        <title>The Genome Sequence of Capronia coronata CBS 617.96.</title>
        <authorList>
            <consortium name="The Broad Institute Genomics Platform"/>
            <person name="Cuomo C."/>
            <person name="de Hoog S."/>
            <person name="Gorbushina A."/>
            <person name="Walker B."/>
            <person name="Young S.K."/>
            <person name="Zeng Q."/>
            <person name="Gargeya S."/>
            <person name="Fitzgerald M."/>
            <person name="Haas B."/>
            <person name="Abouelleil A."/>
            <person name="Allen A.W."/>
            <person name="Alvarado L."/>
            <person name="Arachchi H.M."/>
            <person name="Berlin A.M."/>
            <person name="Chapman S.B."/>
            <person name="Gainer-Dewar J."/>
            <person name="Goldberg J."/>
            <person name="Griggs A."/>
            <person name="Gujja S."/>
            <person name="Hansen M."/>
            <person name="Howarth C."/>
            <person name="Imamovic A."/>
            <person name="Ireland A."/>
            <person name="Larimer J."/>
            <person name="McCowan C."/>
            <person name="Murphy C."/>
            <person name="Pearson M."/>
            <person name="Poon T.W."/>
            <person name="Priest M."/>
            <person name="Roberts A."/>
            <person name="Saif S."/>
            <person name="Shea T."/>
            <person name="Sisk P."/>
            <person name="Sykes S."/>
            <person name="Wortman J."/>
            <person name="Nusbaum C."/>
            <person name="Birren B."/>
        </authorList>
    </citation>
    <scope>NUCLEOTIDE SEQUENCE [LARGE SCALE GENOMIC DNA]</scope>
    <source>
        <strain evidence="20 21">CBS 617.96</strain>
    </source>
</reference>
<evidence type="ECO:0000313" key="21">
    <source>
        <dbReference type="Proteomes" id="UP000019484"/>
    </source>
</evidence>
<dbReference type="Proteomes" id="UP000019484">
    <property type="component" value="Unassembled WGS sequence"/>
</dbReference>
<evidence type="ECO:0000256" key="16">
    <source>
        <dbReference type="ARBA" id="ARBA00073250"/>
    </source>
</evidence>
<feature type="region of interest" description="Disordered" evidence="18">
    <location>
        <begin position="1"/>
        <end position="23"/>
    </location>
</feature>
<dbReference type="GO" id="GO:0008353">
    <property type="term" value="F:RNA polymerase II CTD heptapeptide repeat kinase activity"/>
    <property type="evidence" value="ECO:0007669"/>
    <property type="project" value="UniProtKB-EC"/>
</dbReference>
<keyword evidence="8 20" id="KW-0418">Kinase</keyword>
<dbReference type="InterPro" id="IPR000719">
    <property type="entry name" value="Prot_kinase_dom"/>
</dbReference>
<dbReference type="PANTHER" id="PTHR24056">
    <property type="entry name" value="CELL DIVISION PROTEIN KINASE"/>
    <property type="match status" value="1"/>
</dbReference>
<dbReference type="GO" id="GO:0005524">
    <property type="term" value="F:ATP binding"/>
    <property type="evidence" value="ECO:0007669"/>
    <property type="project" value="UniProtKB-UniRule"/>
</dbReference>
<dbReference type="EC" id="2.7.11.22" evidence="4"/>
<dbReference type="PROSITE" id="PS00107">
    <property type="entry name" value="PROTEIN_KINASE_ATP"/>
    <property type="match status" value="1"/>
</dbReference>
<dbReference type="OrthoDB" id="28397at2759"/>
<dbReference type="SMART" id="SM00220">
    <property type="entry name" value="S_TKc"/>
    <property type="match status" value="1"/>
</dbReference>
<dbReference type="CDD" id="cd07866">
    <property type="entry name" value="STKc_BUR1"/>
    <property type="match status" value="1"/>
</dbReference>
<dbReference type="InterPro" id="IPR008271">
    <property type="entry name" value="Ser/Thr_kinase_AS"/>
</dbReference>
<comment type="similarity">
    <text evidence="2">Belongs to the protein kinase superfamily. CMGC Ser/Thr protein kinase family. CDC2/CDKX subfamily.</text>
</comment>
<evidence type="ECO:0000256" key="7">
    <source>
        <dbReference type="ARBA" id="ARBA00022741"/>
    </source>
</evidence>
<evidence type="ECO:0000256" key="13">
    <source>
        <dbReference type="ARBA" id="ARBA00048367"/>
    </source>
</evidence>
<name>W9XSG0_9EURO</name>
<dbReference type="InterPro" id="IPR050108">
    <property type="entry name" value="CDK"/>
</dbReference>
<dbReference type="EC" id="2.7.11.23" evidence="3"/>
<feature type="binding site" evidence="17">
    <location>
        <position position="64"/>
    </location>
    <ligand>
        <name>ATP</name>
        <dbReference type="ChEBI" id="CHEBI:30616"/>
    </ligand>
</feature>
<comment type="catalytic activity">
    <reaction evidence="12">
        <text>L-threonyl-[protein] + ATP = O-phospho-L-threonyl-[protein] + ADP + H(+)</text>
        <dbReference type="Rhea" id="RHEA:46608"/>
        <dbReference type="Rhea" id="RHEA-COMP:11060"/>
        <dbReference type="Rhea" id="RHEA-COMP:11605"/>
        <dbReference type="ChEBI" id="CHEBI:15378"/>
        <dbReference type="ChEBI" id="CHEBI:30013"/>
        <dbReference type="ChEBI" id="CHEBI:30616"/>
        <dbReference type="ChEBI" id="CHEBI:61977"/>
        <dbReference type="ChEBI" id="CHEBI:456216"/>
        <dbReference type="EC" id="2.7.11.22"/>
    </reaction>
</comment>
<dbReference type="PROSITE" id="PS50011">
    <property type="entry name" value="PROTEIN_KINASE_DOM"/>
    <property type="match status" value="1"/>
</dbReference>
<evidence type="ECO:0000256" key="9">
    <source>
        <dbReference type="ARBA" id="ARBA00022840"/>
    </source>
</evidence>
<evidence type="ECO:0000256" key="8">
    <source>
        <dbReference type="ARBA" id="ARBA00022777"/>
    </source>
</evidence>
<feature type="compositionally biased region" description="Gly residues" evidence="18">
    <location>
        <begin position="399"/>
        <end position="415"/>
    </location>
</feature>
<dbReference type="GO" id="GO:0004693">
    <property type="term" value="F:cyclin-dependent protein serine/threonine kinase activity"/>
    <property type="evidence" value="ECO:0007669"/>
    <property type="project" value="UniProtKB-EC"/>
</dbReference>
<organism evidence="20 21">
    <name type="scientific">Capronia coronata CBS 617.96</name>
    <dbReference type="NCBI Taxonomy" id="1182541"/>
    <lineage>
        <taxon>Eukaryota</taxon>
        <taxon>Fungi</taxon>
        <taxon>Dikarya</taxon>
        <taxon>Ascomycota</taxon>
        <taxon>Pezizomycotina</taxon>
        <taxon>Eurotiomycetes</taxon>
        <taxon>Chaetothyriomycetidae</taxon>
        <taxon>Chaetothyriales</taxon>
        <taxon>Herpotrichiellaceae</taxon>
        <taxon>Capronia</taxon>
    </lineage>
</organism>
<keyword evidence="5" id="KW-0723">Serine/threonine-protein kinase</keyword>
<keyword evidence="7 17" id="KW-0547">Nucleotide-binding</keyword>
<dbReference type="FunFam" id="1.10.510.10:FF:000562">
    <property type="entry name" value="Serine/threonine-protein kinase bur1"/>
    <property type="match status" value="1"/>
</dbReference>
<evidence type="ECO:0000256" key="5">
    <source>
        <dbReference type="ARBA" id="ARBA00022527"/>
    </source>
</evidence>
<feature type="compositionally biased region" description="Basic and acidic residues" evidence="18">
    <location>
        <begin position="452"/>
        <end position="466"/>
    </location>
</feature>
<feature type="compositionally biased region" description="Basic and acidic residues" evidence="18">
    <location>
        <begin position="603"/>
        <end position="634"/>
    </location>
</feature>
<feature type="region of interest" description="Disordered" evidence="18">
    <location>
        <begin position="357"/>
        <end position="743"/>
    </location>
</feature>
<dbReference type="PROSITE" id="PS00108">
    <property type="entry name" value="PROTEIN_KINASE_ST"/>
    <property type="match status" value="1"/>
</dbReference>
<evidence type="ECO:0000256" key="14">
    <source>
        <dbReference type="ARBA" id="ARBA00049280"/>
    </source>
</evidence>
<dbReference type="RefSeq" id="XP_007727474.1">
    <property type="nucleotide sequence ID" value="XM_007729284.1"/>
</dbReference>
<evidence type="ECO:0000259" key="19">
    <source>
        <dbReference type="PROSITE" id="PS50011"/>
    </source>
</evidence>
<feature type="compositionally biased region" description="Basic and acidic residues" evidence="18">
    <location>
        <begin position="727"/>
        <end position="743"/>
    </location>
</feature>
<evidence type="ECO:0000256" key="11">
    <source>
        <dbReference type="ARBA" id="ARBA00041018"/>
    </source>
</evidence>
<comment type="function">
    <text evidence="15">Serine/threonine-protein kinase involved in transcription regulation. Phosphorylates the UBC2/RAD6 ubiquitin-conjugating enzyme (E2), leading to monoubiquitination of histone H2B and the silencing of telomeric-associated genes. Also required for histone H3 methylation. Necessary for the recovery from pheromone-induced growth arrest in the cell cycle G1 phase.</text>
</comment>
<dbReference type="eggNOG" id="KOG0600">
    <property type="taxonomic scope" value="Eukaryota"/>
</dbReference>
<dbReference type="EMBL" id="AMWN01000008">
    <property type="protein sequence ID" value="EXJ80280.1"/>
    <property type="molecule type" value="Genomic_DNA"/>
</dbReference>
<dbReference type="GO" id="GO:0005634">
    <property type="term" value="C:nucleus"/>
    <property type="evidence" value="ECO:0007669"/>
    <property type="project" value="UniProtKB-SubCell"/>
</dbReference>
<feature type="compositionally biased region" description="Pro residues" evidence="18">
    <location>
        <begin position="534"/>
        <end position="543"/>
    </location>
</feature>
<evidence type="ECO:0000313" key="20">
    <source>
        <dbReference type="EMBL" id="EXJ80280.1"/>
    </source>
</evidence>
<feature type="compositionally biased region" description="Basic and acidic residues" evidence="18">
    <location>
        <begin position="677"/>
        <end position="717"/>
    </location>
</feature>
<evidence type="ECO:0000256" key="15">
    <source>
        <dbReference type="ARBA" id="ARBA00059633"/>
    </source>
</evidence>
<dbReference type="Gene3D" id="3.30.200.20">
    <property type="entry name" value="Phosphorylase Kinase, domain 1"/>
    <property type="match status" value="1"/>
</dbReference>
<dbReference type="InterPro" id="IPR011009">
    <property type="entry name" value="Kinase-like_dom_sf"/>
</dbReference>